<feature type="coiled-coil region" evidence="2">
    <location>
        <begin position="148"/>
        <end position="175"/>
    </location>
</feature>
<dbReference type="SUPFAM" id="SSF111369">
    <property type="entry name" value="HlyD-like secretion proteins"/>
    <property type="match status" value="1"/>
</dbReference>
<comment type="similarity">
    <text evidence="1">Belongs to the membrane fusion protein (MFP) (TC 8.A.1) family.</text>
</comment>
<proteinExistence type="inferred from homology"/>
<name>A0ABX9K6K6_9BACT</name>
<dbReference type="InterPro" id="IPR058792">
    <property type="entry name" value="Beta-barrel_RND_2"/>
</dbReference>
<dbReference type="Gene3D" id="1.10.287.470">
    <property type="entry name" value="Helix hairpin bin"/>
    <property type="match status" value="1"/>
</dbReference>
<accession>A0ABX9K6K6</accession>
<dbReference type="Gene3D" id="2.40.50.100">
    <property type="match status" value="1"/>
</dbReference>
<sequence>MGLLLVHRAPASPPPLAVPAELPLAEARPAPSGEGPGFIGVIVAGGSVDISAKFDGRLEHVAVRVGGRVRKGDVLARLDVQPLQHELAIAQADLEAMHAEEEVAKLALLSAEESLQRGGNEKLAALGAMSEEEQARLRFAQKTAAAKAAAAKAQVQSHQSRVEQLRLRLSEATLRAPVDGTVSMRYLDPGALVSTGRPLLHLLADSAQQVRFAIPEAHAPGVAEGTPVQLEVQGVAERLEGVVESVAPEVDSASRMVLAIANVTARPGQRLPLGTVVRVWVVPGARVTSSVSP</sequence>
<dbReference type="EMBL" id="QUMU01000003">
    <property type="protein sequence ID" value="REG34505.1"/>
    <property type="molecule type" value="Genomic_DNA"/>
</dbReference>
<evidence type="ECO:0000259" key="3">
    <source>
        <dbReference type="Pfam" id="PF25917"/>
    </source>
</evidence>
<keyword evidence="6" id="KW-1185">Reference proteome</keyword>
<evidence type="ECO:0000313" key="6">
    <source>
        <dbReference type="Proteomes" id="UP000256345"/>
    </source>
</evidence>
<evidence type="ECO:0000259" key="4">
    <source>
        <dbReference type="Pfam" id="PF25954"/>
    </source>
</evidence>
<dbReference type="InterPro" id="IPR058625">
    <property type="entry name" value="MdtA-like_BSH"/>
</dbReference>
<protein>
    <submittedName>
        <fullName evidence="5">RND family efflux transporter MFP subunit</fullName>
    </submittedName>
</protein>
<reference evidence="5 6" key="1">
    <citation type="submission" date="2018-08" db="EMBL/GenBank/DDBJ databases">
        <title>Genomic Encyclopedia of Archaeal and Bacterial Type Strains, Phase II (KMG-II): from individual species to whole genera.</title>
        <authorList>
            <person name="Goeker M."/>
        </authorList>
    </citation>
    <scope>NUCLEOTIDE SEQUENCE [LARGE SCALE GENOMIC DNA]</scope>
    <source>
        <strain evidence="5 6">DSM 2261</strain>
    </source>
</reference>
<dbReference type="PANTHER" id="PTHR30469:SF15">
    <property type="entry name" value="HLYD FAMILY OF SECRETION PROTEINS"/>
    <property type="match status" value="1"/>
</dbReference>
<dbReference type="Pfam" id="PF25917">
    <property type="entry name" value="BSH_RND"/>
    <property type="match status" value="1"/>
</dbReference>
<dbReference type="PANTHER" id="PTHR30469">
    <property type="entry name" value="MULTIDRUG RESISTANCE PROTEIN MDTA"/>
    <property type="match status" value="1"/>
</dbReference>
<evidence type="ECO:0000256" key="1">
    <source>
        <dbReference type="ARBA" id="ARBA00009477"/>
    </source>
</evidence>
<evidence type="ECO:0000313" key="5">
    <source>
        <dbReference type="EMBL" id="REG34505.1"/>
    </source>
</evidence>
<organism evidence="5 6">
    <name type="scientific">Archangium gephyra</name>
    <dbReference type="NCBI Taxonomy" id="48"/>
    <lineage>
        <taxon>Bacteria</taxon>
        <taxon>Pseudomonadati</taxon>
        <taxon>Myxococcota</taxon>
        <taxon>Myxococcia</taxon>
        <taxon>Myxococcales</taxon>
        <taxon>Cystobacterineae</taxon>
        <taxon>Archangiaceae</taxon>
        <taxon>Archangium</taxon>
    </lineage>
</organism>
<feature type="domain" description="CusB-like beta-barrel" evidence="4">
    <location>
        <begin position="211"/>
        <end position="277"/>
    </location>
</feature>
<keyword evidence="2" id="KW-0175">Coiled coil</keyword>
<feature type="domain" description="Multidrug resistance protein MdtA-like barrel-sandwich hybrid" evidence="3">
    <location>
        <begin position="48"/>
        <end position="198"/>
    </location>
</feature>
<evidence type="ECO:0000256" key="2">
    <source>
        <dbReference type="SAM" id="Coils"/>
    </source>
</evidence>
<dbReference type="NCBIfam" id="TIGR01730">
    <property type="entry name" value="RND_mfp"/>
    <property type="match status" value="1"/>
</dbReference>
<dbReference type="Pfam" id="PF25954">
    <property type="entry name" value="Beta-barrel_RND_2"/>
    <property type="match status" value="1"/>
</dbReference>
<dbReference type="Gene3D" id="2.40.30.170">
    <property type="match status" value="1"/>
</dbReference>
<gene>
    <name evidence="5" type="ORF">ATI61_103405</name>
</gene>
<dbReference type="InterPro" id="IPR006143">
    <property type="entry name" value="RND_pump_MFP"/>
</dbReference>
<comment type="caution">
    <text evidence="5">The sequence shown here is derived from an EMBL/GenBank/DDBJ whole genome shotgun (WGS) entry which is preliminary data.</text>
</comment>
<dbReference type="Proteomes" id="UP000256345">
    <property type="component" value="Unassembled WGS sequence"/>
</dbReference>